<dbReference type="InterPro" id="IPR013783">
    <property type="entry name" value="Ig-like_fold"/>
</dbReference>
<reference evidence="8 9" key="1">
    <citation type="submission" date="2022-10" db="EMBL/GenBank/DDBJ databases">
        <title>Xanthomonas sp. H13-6.</title>
        <authorList>
            <person name="Liu X."/>
            <person name="Deng Z."/>
            <person name="Jiang Y."/>
            <person name="Yu T."/>
            <person name="Ai J."/>
        </authorList>
    </citation>
    <scope>NUCLEOTIDE SEQUENCE [LARGE SCALE GENOMIC DNA]</scope>
    <source>
        <strain evidence="8 9">H13-6</strain>
    </source>
</reference>
<dbReference type="SUPFAM" id="SSF51445">
    <property type="entry name" value="(Trans)glycosidases"/>
    <property type="match status" value="1"/>
</dbReference>
<dbReference type="Gene3D" id="2.60.40.1180">
    <property type="entry name" value="Golgi alpha-mannosidase II"/>
    <property type="match status" value="1"/>
</dbReference>
<feature type="signal peptide" evidence="4">
    <location>
        <begin position="1"/>
        <end position="43"/>
    </location>
</feature>
<comment type="caution">
    <text evidence="8">The sequence shown here is derived from an EMBL/GenBank/DDBJ whole genome shotgun (WGS) entry which is preliminary data.</text>
</comment>
<dbReference type="InterPro" id="IPR024561">
    <property type="entry name" value="Pullul_strch_C"/>
</dbReference>
<evidence type="ECO:0000256" key="2">
    <source>
        <dbReference type="ARBA" id="ARBA00023295"/>
    </source>
</evidence>
<dbReference type="InterPro" id="IPR013780">
    <property type="entry name" value="Glyco_hydro_b"/>
</dbReference>
<evidence type="ECO:0000256" key="4">
    <source>
        <dbReference type="SAM" id="SignalP"/>
    </source>
</evidence>
<evidence type="ECO:0000256" key="1">
    <source>
        <dbReference type="ARBA" id="ARBA00008061"/>
    </source>
</evidence>
<protein>
    <submittedName>
        <fullName evidence="8">DUF3372 domain-containing protein</fullName>
    </submittedName>
</protein>
<keyword evidence="4" id="KW-0732">Signal</keyword>
<evidence type="ECO:0000259" key="5">
    <source>
        <dbReference type="Pfam" id="PF02922"/>
    </source>
</evidence>
<dbReference type="Pfam" id="PF17967">
    <property type="entry name" value="Pullulanase_N2"/>
    <property type="match status" value="1"/>
</dbReference>
<comment type="similarity">
    <text evidence="1">Belongs to the glycosyl hydrolase 13 family.</text>
</comment>
<dbReference type="InterPro" id="IPR004193">
    <property type="entry name" value="Glyco_hydro_13_N"/>
</dbReference>
<sequence length="927" mass="99996">MRHRTRDGDSRRPHLRALCTARHWLAPLLLPAAALAQATPLPAADCDAAPTTLIAADLHAPDEARALWLDRRTLRWPGAEPSSRYRLHYAPRGGIRAMPGQPVAGAAGAIALRASTAALDETTRLRFAHAGDGATLALDLDDARLRELHRQALVLVQEDSAGRTIRATALQAPGALDDLYAAAADAPGLGAHPATDGTAFALWAPTAQAVSVCVYPDDRQHAARREPARFDPATGLWSASVPGDLRGHYYTWLVDVYARGTGLVRNRVTDPYSVSLGSDSQRSYIADLDDPALAPAGWNAAPRPAPLAAQTDMSIYELHVRDFSIGDPTVADAHRGRYLAFTDAGSAGMAHLRALAQAGLTDLHLLPVYDFASVPEAGCATPQVPDAAPDSDAQQAAVMALAARDCFNWGYDPWHFNAPEGSYASDPADGAARIREFRAMVMALHALGLRVGMDVVYNHTHAAGQDPRSVLDRIVPGYYHRLDAAGNVERSTCCENTATEHMMMARLMIDSAELWVRHYRIDSFRFDLMGHQPRAAMEALQRRVDAAAGRRVQLIGEGWNFGEVADGARFVQASQLSLAGSGIGTFSDRARDALRGGGPSDRGRDKVARQGWLNGLHYAPNAEADPAAGRDALLHAADLVRVGLAGTLRDYVLATADGSAKPLHAIDYGGQPAGYAAAPDEVVNYVENHDNETLYDLNAYRLPAGTSSGDRARVQVLGMASTAFSQGVAYFHAGIDTLRSKSMDRNSFDSGDWFNRLDWSYRDNFFGTGLPPSEGNGEDWPWIAPRLADPSIRPAPADIAFARDALRDLLAIRASSPLFRLRSAQEVAARLRFPNSGPAQNPLMIAGHLDGGGYPDAGFGEILYLLNASPQPQVLELPSERGKRYVLHPVHRAAGAADPRPREQARFDPDRGRFSVPPRTALVYVLE</sequence>
<keyword evidence="2" id="KW-0378">Hydrolase</keyword>
<keyword evidence="9" id="KW-1185">Reference proteome</keyword>
<name>A0ABT3JSD2_9XANT</name>
<dbReference type="Pfam" id="PF02922">
    <property type="entry name" value="CBM_48"/>
    <property type="match status" value="1"/>
</dbReference>
<dbReference type="InterPro" id="IPR017853">
    <property type="entry name" value="GH"/>
</dbReference>
<evidence type="ECO:0000259" key="7">
    <source>
        <dbReference type="Pfam" id="PF17967"/>
    </source>
</evidence>
<evidence type="ECO:0000259" key="6">
    <source>
        <dbReference type="Pfam" id="PF11852"/>
    </source>
</evidence>
<feature type="chain" id="PRO_5046861680" evidence="4">
    <location>
        <begin position="44"/>
        <end position="927"/>
    </location>
</feature>
<dbReference type="CDD" id="cd02860">
    <property type="entry name" value="E_set_Pullulanase"/>
    <property type="match status" value="1"/>
</dbReference>
<proteinExistence type="inferred from homology"/>
<dbReference type="EMBL" id="JAPCHY010000001">
    <property type="protein sequence ID" value="MCW4471094.1"/>
    <property type="molecule type" value="Genomic_DNA"/>
</dbReference>
<gene>
    <name evidence="8" type="ORF">OK345_01035</name>
</gene>
<dbReference type="Gene3D" id="2.60.40.1130">
    <property type="entry name" value="Rab geranylgeranyltransferase alpha-subunit, insert domain"/>
    <property type="match status" value="1"/>
</dbReference>
<evidence type="ECO:0000256" key="3">
    <source>
        <dbReference type="SAM" id="MobiDB-lite"/>
    </source>
</evidence>
<dbReference type="InterPro" id="IPR014756">
    <property type="entry name" value="Ig_E-set"/>
</dbReference>
<feature type="domain" description="Glycoside hydrolase family 13 N-terminal" evidence="5">
    <location>
        <begin position="189"/>
        <end position="273"/>
    </location>
</feature>
<keyword evidence="2" id="KW-0326">Glycosidase</keyword>
<dbReference type="SUPFAM" id="SSF81296">
    <property type="entry name" value="E set domains"/>
    <property type="match status" value="2"/>
</dbReference>
<evidence type="ECO:0000313" key="8">
    <source>
        <dbReference type="EMBL" id="MCW4471094.1"/>
    </source>
</evidence>
<dbReference type="CDD" id="cd11341">
    <property type="entry name" value="AmyAc_Pullulanase_LD-like"/>
    <property type="match status" value="1"/>
</dbReference>
<evidence type="ECO:0000313" key="9">
    <source>
        <dbReference type="Proteomes" id="UP001209922"/>
    </source>
</evidence>
<dbReference type="Gene3D" id="3.20.20.80">
    <property type="entry name" value="Glycosidases"/>
    <property type="match status" value="1"/>
</dbReference>
<dbReference type="SUPFAM" id="SSF51011">
    <property type="entry name" value="Glycosyl hydrolase domain"/>
    <property type="match status" value="1"/>
</dbReference>
<organism evidence="8 9">
    <name type="scientific">Xanthomonas chitinilytica</name>
    <dbReference type="NCBI Taxonomy" id="2989819"/>
    <lineage>
        <taxon>Bacteria</taxon>
        <taxon>Pseudomonadati</taxon>
        <taxon>Pseudomonadota</taxon>
        <taxon>Gammaproteobacteria</taxon>
        <taxon>Lysobacterales</taxon>
        <taxon>Lysobacteraceae</taxon>
        <taxon>Xanthomonas</taxon>
    </lineage>
</organism>
<dbReference type="Proteomes" id="UP001209922">
    <property type="component" value="Unassembled WGS sequence"/>
</dbReference>
<feature type="region of interest" description="Disordered" evidence="3">
    <location>
        <begin position="893"/>
        <end position="913"/>
    </location>
</feature>
<dbReference type="Pfam" id="PF11852">
    <property type="entry name" value="Pullul_strch_C"/>
    <property type="match status" value="1"/>
</dbReference>
<feature type="domain" description="Pullulanase N2" evidence="7">
    <location>
        <begin position="64"/>
        <end position="178"/>
    </location>
</feature>
<dbReference type="RefSeq" id="WP_265126042.1">
    <property type="nucleotide sequence ID" value="NZ_JAPCHY010000001.1"/>
</dbReference>
<feature type="compositionally biased region" description="Basic and acidic residues" evidence="3">
    <location>
        <begin position="899"/>
        <end position="913"/>
    </location>
</feature>
<dbReference type="InterPro" id="IPR040671">
    <property type="entry name" value="Pullulanase_N2"/>
</dbReference>
<feature type="domain" description="Alpha-1,6-glucosidases pullulanase-type C-terminal" evidence="6">
    <location>
        <begin position="761"/>
        <end position="925"/>
    </location>
</feature>
<accession>A0ABT3JSD2</accession>
<dbReference type="PANTHER" id="PTHR43002">
    <property type="entry name" value="GLYCOGEN DEBRANCHING ENZYME"/>
    <property type="match status" value="1"/>
</dbReference>
<dbReference type="Gene3D" id="2.60.40.10">
    <property type="entry name" value="Immunoglobulins"/>
    <property type="match status" value="1"/>
</dbReference>